<keyword evidence="1" id="KW-0812">Transmembrane</keyword>
<gene>
    <name evidence="2" type="ORF">REH87_003719</name>
</gene>
<dbReference type="AlphaFoldDB" id="A0AAI9CL69"/>
<accession>A0AAI9CL69</accession>
<evidence type="ECO:0000256" key="1">
    <source>
        <dbReference type="SAM" id="Phobius"/>
    </source>
</evidence>
<dbReference type="RefSeq" id="WP_005407708.1">
    <property type="nucleotide sequence ID" value="NZ_CP133414.1"/>
</dbReference>
<feature type="transmembrane region" description="Helical" evidence="1">
    <location>
        <begin position="36"/>
        <end position="58"/>
    </location>
</feature>
<protein>
    <recommendedName>
        <fullName evidence="4">Transmembrane protein</fullName>
    </recommendedName>
</protein>
<feature type="transmembrane region" description="Helical" evidence="1">
    <location>
        <begin position="79"/>
        <end position="110"/>
    </location>
</feature>
<comment type="caution">
    <text evidence="2">The sequence shown here is derived from an EMBL/GenBank/DDBJ whole genome shotgun (WGS) entry which is preliminary data.</text>
</comment>
<evidence type="ECO:0000313" key="2">
    <source>
        <dbReference type="EMBL" id="EKZ1928669.1"/>
    </source>
</evidence>
<reference evidence="2" key="1">
    <citation type="submission" date="2023-08" db="EMBL/GenBank/DDBJ databases">
        <authorList>
            <consortium name="Clinical and Environmental Microbiology Branch: Whole genome sequencing antimicrobial resistance pathogens in the healthcare setting"/>
        </authorList>
    </citation>
    <scope>NUCLEOTIDE SEQUENCE</scope>
    <source>
        <strain evidence="2">2023CJ-00293</strain>
    </source>
</reference>
<feature type="transmembrane region" description="Helical" evidence="1">
    <location>
        <begin position="12"/>
        <end position="30"/>
    </location>
</feature>
<keyword evidence="1" id="KW-1133">Transmembrane helix</keyword>
<sequence>MSPFINTAWPRFFTVALPIAVFAVFLSNSIDASPNGWLMQATLLLVPFSTLVFLGLGWQRLRKAHAEYPILKSEPQRMLTALIGNVKVAALWFGLTVVGMFALMLAWVLLRKSSGGY</sequence>
<proteinExistence type="predicted"/>
<evidence type="ECO:0008006" key="4">
    <source>
        <dbReference type="Google" id="ProtNLM"/>
    </source>
</evidence>
<evidence type="ECO:0000313" key="3">
    <source>
        <dbReference type="Proteomes" id="UP001225498"/>
    </source>
</evidence>
<dbReference type="EMBL" id="ABLTIR010000121">
    <property type="protein sequence ID" value="EKZ1928669.1"/>
    <property type="molecule type" value="Genomic_DNA"/>
</dbReference>
<dbReference type="Proteomes" id="UP001225498">
    <property type="component" value="Unassembled WGS sequence"/>
</dbReference>
<keyword evidence="1" id="KW-0472">Membrane</keyword>
<organism evidence="2 3">
    <name type="scientific">Stenotrophomonas maltophilia</name>
    <name type="common">Pseudomonas maltophilia</name>
    <name type="synonym">Xanthomonas maltophilia</name>
    <dbReference type="NCBI Taxonomy" id="40324"/>
    <lineage>
        <taxon>Bacteria</taxon>
        <taxon>Pseudomonadati</taxon>
        <taxon>Pseudomonadota</taxon>
        <taxon>Gammaproteobacteria</taxon>
        <taxon>Lysobacterales</taxon>
        <taxon>Lysobacteraceae</taxon>
        <taxon>Stenotrophomonas</taxon>
        <taxon>Stenotrophomonas maltophilia group</taxon>
    </lineage>
</organism>
<name>A0AAI9CL69_STEMA</name>